<keyword evidence="3" id="KW-1185">Reference proteome</keyword>
<evidence type="ECO:0000256" key="1">
    <source>
        <dbReference type="SAM" id="MobiDB-lite"/>
    </source>
</evidence>
<dbReference type="Proteomes" id="UP001066276">
    <property type="component" value="Chromosome 6"/>
</dbReference>
<accession>A0AAV7QSC7</accession>
<feature type="compositionally biased region" description="Basic and acidic residues" evidence="1">
    <location>
        <begin position="10"/>
        <end position="21"/>
    </location>
</feature>
<evidence type="ECO:0000313" key="3">
    <source>
        <dbReference type="Proteomes" id="UP001066276"/>
    </source>
</evidence>
<reference evidence="2" key="1">
    <citation type="journal article" date="2022" name="bioRxiv">
        <title>Sequencing and chromosome-scale assembly of the giantPleurodeles waltlgenome.</title>
        <authorList>
            <person name="Brown T."/>
            <person name="Elewa A."/>
            <person name="Iarovenko S."/>
            <person name="Subramanian E."/>
            <person name="Araus A.J."/>
            <person name="Petzold A."/>
            <person name="Susuki M."/>
            <person name="Suzuki K.-i.T."/>
            <person name="Hayashi T."/>
            <person name="Toyoda A."/>
            <person name="Oliveira C."/>
            <person name="Osipova E."/>
            <person name="Leigh N.D."/>
            <person name="Simon A."/>
            <person name="Yun M.H."/>
        </authorList>
    </citation>
    <scope>NUCLEOTIDE SEQUENCE</scope>
    <source>
        <strain evidence="2">20211129_DDA</strain>
        <tissue evidence="2">Liver</tissue>
    </source>
</reference>
<protein>
    <submittedName>
        <fullName evidence="2">Uncharacterized protein</fullName>
    </submittedName>
</protein>
<gene>
    <name evidence="2" type="ORF">NDU88_008628</name>
</gene>
<evidence type="ECO:0000313" key="2">
    <source>
        <dbReference type="EMBL" id="KAJ1142301.1"/>
    </source>
</evidence>
<feature type="region of interest" description="Disordered" evidence="1">
    <location>
        <begin position="1"/>
        <end position="59"/>
    </location>
</feature>
<organism evidence="2 3">
    <name type="scientific">Pleurodeles waltl</name>
    <name type="common">Iberian ribbed newt</name>
    <dbReference type="NCBI Taxonomy" id="8319"/>
    <lineage>
        <taxon>Eukaryota</taxon>
        <taxon>Metazoa</taxon>
        <taxon>Chordata</taxon>
        <taxon>Craniata</taxon>
        <taxon>Vertebrata</taxon>
        <taxon>Euteleostomi</taxon>
        <taxon>Amphibia</taxon>
        <taxon>Batrachia</taxon>
        <taxon>Caudata</taxon>
        <taxon>Salamandroidea</taxon>
        <taxon>Salamandridae</taxon>
        <taxon>Pleurodelinae</taxon>
        <taxon>Pleurodeles</taxon>
    </lineage>
</organism>
<proteinExistence type="predicted"/>
<comment type="caution">
    <text evidence="2">The sequence shown here is derived from an EMBL/GenBank/DDBJ whole genome shotgun (WGS) entry which is preliminary data.</text>
</comment>
<dbReference type="AlphaFoldDB" id="A0AAV7QSC7"/>
<dbReference type="EMBL" id="JANPWB010000010">
    <property type="protein sequence ID" value="KAJ1142301.1"/>
    <property type="molecule type" value="Genomic_DNA"/>
</dbReference>
<sequence length="96" mass="10533">MGRASTNHRLPADAERPRDKPTLGVCGQSSPAEADISSPSPSPRPQSRSQWQSKGALDPNQYWKCKRDVAHEPSEKVSELFLACDPAKWVLVMASC</sequence>
<name>A0AAV7QSC7_PLEWA</name>